<sequence length="50" mass="5777">MFFQVVCLFLLHILNFLLAKHVYSVRSLLLSSNQINLLIDSMNMFDMVGS</sequence>
<evidence type="ECO:0000313" key="2">
    <source>
        <dbReference type="EMBL" id="MBX72345.1"/>
    </source>
</evidence>
<evidence type="ECO:0000256" key="1">
    <source>
        <dbReference type="SAM" id="SignalP"/>
    </source>
</evidence>
<dbReference type="EMBL" id="GGEC01091861">
    <property type="protein sequence ID" value="MBX72345.1"/>
    <property type="molecule type" value="Transcribed_RNA"/>
</dbReference>
<proteinExistence type="predicted"/>
<protein>
    <submittedName>
        <fullName evidence="2">Uncharacterized protein</fullName>
    </submittedName>
</protein>
<accession>A0A2P2QZD9</accession>
<reference evidence="2" key="1">
    <citation type="submission" date="2018-02" db="EMBL/GenBank/DDBJ databases">
        <title>Rhizophora mucronata_Transcriptome.</title>
        <authorList>
            <person name="Meera S.P."/>
            <person name="Sreeshan A."/>
            <person name="Augustine A."/>
        </authorList>
    </citation>
    <scope>NUCLEOTIDE SEQUENCE</scope>
    <source>
        <tissue evidence="2">Leaf</tissue>
    </source>
</reference>
<keyword evidence="1" id="KW-0732">Signal</keyword>
<organism evidence="2">
    <name type="scientific">Rhizophora mucronata</name>
    <name type="common">Asiatic mangrove</name>
    <dbReference type="NCBI Taxonomy" id="61149"/>
    <lineage>
        <taxon>Eukaryota</taxon>
        <taxon>Viridiplantae</taxon>
        <taxon>Streptophyta</taxon>
        <taxon>Embryophyta</taxon>
        <taxon>Tracheophyta</taxon>
        <taxon>Spermatophyta</taxon>
        <taxon>Magnoliopsida</taxon>
        <taxon>eudicotyledons</taxon>
        <taxon>Gunneridae</taxon>
        <taxon>Pentapetalae</taxon>
        <taxon>rosids</taxon>
        <taxon>fabids</taxon>
        <taxon>Malpighiales</taxon>
        <taxon>Rhizophoraceae</taxon>
        <taxon>Rhizophora</taxon>
    </lineage>
</organism>
<name>A0A2P2QZD9_RHIMU</name>
<feature type="chain" id="PRO_5015182407" evidence="1">
    <location>
        <begin position="20"/>
        <end position="50"/>
    </location>
</feature>
<feature type="signal peptide" evidence="1">
    <location>
        <begin position="1"/>
        <end position="19"/>
    </location>
</feature>
<dbReference type="AlphaFoldDB" id="A0A2P2QZD9"/>